<dbReference type="Gene3D" id="1.25.40.10">
    <property type="entry name" value="Tetratricopeptide repeat domain"/>
    <property type="match status" value="1"/>
</dbReference>
<dbReference type="GO" id="GO:0016757">
    <property type="term" value="F:glycosyltransferase activity"/>
    <property type="evidence" value="ECO:0007669"/>
    <property type="project" value="UniProtKB-KW"/>
</dbReference>
<dbReference type="EMBL" id="LWQT01000077">
    <property type="protein sequence ID" value="OAN48162.1"/>
    <property type="molecule type" value="Genomic_DNA"/>
</dbReference>
<dbReference type="OrthoDB" id="7349110at2"/>
<dbReference type="Proteomes" id="UP000078428">
    <property type="component" value="Unassembled WGS sequence"/>
</dbReference>
<evidence type="ECO:0000256" key="3">
    <source>
        <dbReference type="ARBA" id="ARBA00022679"/>
    </source>
</evidence>
<keyword evidence="2" id="KW-0328">Glycosyltransferase</keyword>
<dbReference type="AlphaFoldDB" id="A0A178MHH4"/>
<organism evidence="4 5">
    <name type="scientific">Paramagnetospirillum marisnigri</name>
    <dbReference type="NCBI Taxonomy" id="1285242"/>
    <lineage>
        <taxon>Bacteria</taxon>
        <taxon>Pseudomonadati</taxon>
        <taxon>Pseudomonadota</taxon>
        <taxon>Alphaproteobacteria</taxon>
        <taxon>Rhodospirillales</taxon>
        <taxon>Magnetospirillaceae</taxon>
        <taxon>Paramagnetospirillum</taxon>
    </lineage>
</organism>
<reference evidence="4 5" key="1">
    <citation type="submission" date="2016-04" db="EMBL/GenBank/DDBJ databases">
        <title>Draft genome sequence of freshwater magnetotactic bacteria Magnetospirillum marisnigri SP-1 and Magnetospirillum moscoviense BB-1.</title>
        <authorList>
            <person name="Koziaeva V."/>
            <person name="Dziuba M.V."/>
            <person name="Ivanov T.M."/>
            <person name="Kuznetsov B."/>
            <person name="Grouzdev D.S."/>
        </authorList>
    </citation>
    <scope>NUCLEOTIDE SEQUENCE [LARGE SCALE GENOMIC DNA]</scope>
    <source>
        <strain evidence="4 5">SP-1</strain>
    </source>
</reference>
<dbReference type="InterPro" id="IPR051939">
    <property type="entry name" value="Glycosyltr_41/O-GlcNAc_trsf"/>
</dbReference>
<evidence type="ECO:0000313" key="4">
    <source>
        <dbReference type="EMBL" id="OAN48162.1"/>
    </source>
</evidence>
<proteinExistence type="predicted"/>
<name>A0A178MHH4_9PROT</name>
<keyword evidence="5" id="KW-1185">Reference proteome</keyword>
<accession>A0A178MHH4</accession>
<evidence type="ECO:0000256" key="2">
    <source>
        <dbReference type="ARBA" id="ARBA00022676"/>
    </source>
</evidence>
<evidence type="ECO:0000313" key="5">
    <source>
        <dbReference type="Proteomes" id="UP000078428"/>
    </source>
</evidence>
<dbReference type="RefSeq" id="WP_068494436.1">
    <property type="nucleotide sequence ID" value="NZ_LWQT01000077.1"/>
</dbReference>
<dbReference type="SMART" id="SM00028">
    <property type="entry name" value="TPR"/>
    <property type="match status" value="2"/>
</dbReference>
<dbReference type="STRING" id="1285242.A6A04_05270"/>
<comment type="caution">
    <text evidence="4">The sequence shown here is derived from an EMBL/GenBank/DDBJ whole genome shotgun (WGS) entry which is preliminary data.</text>
</comment>
<dbReference type="InterPro" id="IPR011990">
    <property type="entry name" value="TPR-like_helical_dom_sf"/>
</dbReference>
<protein>
    <submittedName>
        <fullName evidence="4">Uncharacterized protein</fullName>
    </submittedName>
</protein>
<keyword evidence="3" id="KW-0808">Transferase</keyword>
<dbReference type="Gene3D" id="3.40.50.11380">
    <property type="match status" value="1"/>
</dbReference>
<dbReference type="PANTHER" id="PTHR44835">
    <property type="entry name" value="UDP-N-ACETYLGLUCOSAMINE--PEPTIDE N-ACETYLGLUCOSAMINYLTRANSFERASE SPINDLY-RELATED"/>
    <property type="match status" value="1"/>
</dbReference>
<evidence type="ECO:0000256" key="1">
    <source>
        <dbReference type="ARBA" id="ARBA00004922"/>
    </source>
</evidence>
<dbReference type="SUPFAM" id="SSF48452">
    <property type="entry name" value="TPR-like"/>
    <property type="match status" value="1"/>
</dbReference>
<dbReference type="PANTHER" id="PTHR44835:SF1">
    <property type="entry name" value="PROTEIN O-GLCNAC TRANSFERASE"/>
    <property type="match status" value="1"/>
</dbReference>
<dbReference type="Gene3D" id="3.40.50.2000">
    <property type="entry name" value="Glycogen Phosphorylase B"/>
    <property type="match status" value="1"/>
</dbReference>
<sequence length="637" mass="65914">MSNSNSQAAAGAVQDFRSKMMELVRAGDDKAALALAETSISEPGLVADVTCALAAIYYRAGGIGYAIKLLRSQVDSVSYPAEVPEILAVLYGLAGCLADAIYYAKLATTEEAANEVTPYFGPDFPKFTEILTQITAKPLLARGIAAMNMGDLEQAKFHVEQHLSVTSNDVEALDTYAQIQLLRGDTAEAIGMLRSIATLAGPSATLLSRLAHCLIKSGTAREGLACHQEAIARAPTSAAILGAAMADFRYFDGAEIKATGIAEAWAAQLAAAAPKTVRPAPKYAGASPIRICYLCSSLDTPELRAMVGAVAKAHDRSKVNVIGFGKGEADSPANYWTRGAFELWRDVSALDVTTMGALIRGEGVHVVIDADGLLAPAKSGLFQRNTAPLQINWLHLPVAGRAPGNYLACVVGREAGEGEIALASGRYCLGDPLGAAPVATPAPAVEAGTITFGTELSRAELTPRLAMVWGRILQAVPGSTLLFRDTGLFQDPPMVDEVVALFGNAGVSHRIDVVRGGSRAEFAASIDVALMPFPSADNLAFGEFLRGGAPVIALASEGVGADMGAFLAAAGLGESLVASDVAAYVAAASALAGNVAALSAMRAALPERLAAVPAFSPKGFAAMIEDAVTQALGRLQA</sequence>
<dbReference type="InterPro" id="IPR019734">
    <property type="entry name" value="TPR_rpt"/>
</dbReference>
<comment type="pathway">
    <text evidence="1">Protein modification; protein glycosylation.</text>
</comment>
<gene>
    <name evidence="4" type="ORF">A6A04_05270</name>
</gene>